<reference evidence="2 3" key="1">
    <citation type="submission" date="2017-11" db="EMBL/GenBank/DDBJ databases">
        <title>Rhodohalobacter 15182 sp. nov., isolated from a salt lake.</title>
        <authorList>
            <person name="Han S."/>
        </authorList>
    </citation>
    <scope>NUCLEOTIDE SEQUENCE [LARGE SCALE GENOMIC DNA]</scope>
    <source>
        <strain evidence="2 3">15182</strain>
    </source>
</reference>
<accession>A0A2N0VHP1</accession>
<dbReference type="RefSeq" id="WP_101073252.1">
    <property type="nucleotide sequence ID" value="NZ_PISP01000002.1"/>
</dbReference>
<dbReference type="Pfam" id="PF09407">
    <property type="entry name" value="AbiEi_1"/>
    <property type="match status" value="1"/>
</dbReference>
<sequence>MQLKTKMNNGNTYEYLSRYLDHLRSKGRYTFTGDDIITEFNLSDEAYQKVIQRLSDKDRISRLRQNFYLIIPPEYASRQTLPLGYFIDDLMKFLNRDYYVGLLTAAMYHGAAHQQPQTQFVVSEPPYLRPIKNRQQSIIFCLKKGWNTDFVTQQKTDAGYINISSPALTALDLVFYSDRIGGINRATTVLAELVIELKPDTLAKTAEDFPQTTSLQRLGYLFDEVLQETTLADAIHRVLDSRKYYPAQLNPKTESENQKTPNRWKIVPNMNVEVDEL</sequence>
<dbReference type="AlphaFoldDB" id="A0A2N0VHP1"/>
<dbReference type="OrthoDB" id="42441at2"/>
<keyword evidence="3" id="KW-1185">Reference proteome</keyword>
<name>A0A2N0VHP1_9BACT</name>
<evidence type="ECO:0000259" key="1">
    <source>
        <dbReference type="Pfam" id="PF09407"/>
    </source>
</evidence>
<protein>
    <recommendedName>
        <fullName evidence="1">AbiEi antitoxin C-terminal domain-containing protein</fullName>
    </recommendedName>
</protein>
<evidence type="ECO:0000313" key="2">
    <source>
        <dbReference type="EMBL" id="PKD43712.1"/>
    </source>
</evidence>
<dbReference type="EMBL" id="PISP01000002">
    <property type="protein sequence ID" value="PKD43712.1"/>
    <property type="molecule type" value="Genomic_DNA"/>
</dbReference>
<comment type="caution">
    <text evidence="2">The sequence shown here is derived from an EMBL/GenBank/DDBJ whole genome shotgun (WGS) entry which is preliminary data.</text>
</comment>
<proteinExistence type="predicted"/>
<feature type="domain" description="AbiEi antitoxin C-terminal" evidence="1">
    <location>
        <begin position="81"/>
        <end position="223"/>
    </location>
</feature>
<organism evidence="2 3">
    <name type="scientific">Rhodohalobacter barkolensis</name>
    <dbReference type="NCBI Taxonomy" id="2053187"/>
    <lineage>
        <taxon>Bacteria</taxon>
        <taxon>Pseudomonadati</taxon>
        <taxon>Balneolota</taxon>
        <taxon>Balneolia</taxon>
        <taxon>Balneolales</taxon>
        <taxon>Balneolaceae</taxon>
        <taxon>Rhodohalobacter</taxon>
    </lineage>
</organism>
<dbReference type="Proteomes" id="UP000233398">
    <property type="component" value="Unassembled WGS sequence"/>
</dbReference>
<evidence type="ECO:0000313" key="3">
    <source>
        <dbReference type="Proteomes" id="UP000233398"/>
    </source>
</evidence>
<dbReference type="InterPro" id="IPR018547">
    <property type="entry name" value="AbiEi_C"/>
</dbReference>
<gene>
    <name evidence="2" type="ORF">CWD77_09130</name>
</gene>